<evidence type="ECO:0000256" key="1">
    <source>
        <dbReference type="ARBA" id="ARBA00022670"/>
    </source>
</evidence>
<feature type="compositionally biased region" description="Pro residues" evidence="7">
    <location>
        <begin position="283"/>
        <end position="293"/>
    </location>
</feature>
<evidence type="ECO:0000256" key="7">
    <source>
        <dbReference type="SAM" id="MobiDB-lite"/>
    </source>
</evidence>
<evidence type="ECO:0000256" key="5">
    <source>
        <dbReference type="ARBA" id="ARBA00023049"/>
    </source>
</evidence>
<dbReference type="EMBL" id="JACHIO010000014">
    <property type="protein sequence ID" value="MBB5065060.1"/>
    <property type="molecule type" value="Genomic_DNA"/>
</dbReference>
<name>A0A7W8EBX8_9BACT</name>
<dbReference type="GO" id="GO:0051603">
    <property type="term" value="P:proteolysis involved in protein catabolic process"/>
    <property type="evidence" value="ECO:0007669"/>
    <property type="project" value="TreeGrafter"/>
</dbReference>
<dbReference type="Proteomes" id="UP000584867">
    <property type="component" value="Unassembled WGS sequence"/>
</dbReference>
<evidence type="ECO:0000259" key="8">
    <source>
        <dbReference type="Pfam" id="PF01435"/>
    </source>
</evidence>
<reference evidence="9 10" key="1">
    <citation type="submission" date="2020-08" db="EMBL/GenBank/DDBJ databases">
        <title>Genomic Encyclopedia of Type Strains, Phase IV (KMG-V): Genome sequencing to study the core and pangenomes of soil and plant-associated prokaryotes.</title>
        <authorList>
            <person name="Whitman W."/>
        </authorList>
    </citation>
    <scope>NUCLEOTIDE SEQUENCE [LARGE SCALE GENOMIC DNA]</scope>
    <source>
        <strain evidence="9 10">X5P3</strain>
    </source>
</reference>
<keyword evidence="5 6" id="KW-0482">Metalloprotease</keyword>
<dbReference type="RefSeq" id="WP_184257458.1">
    <property type="nucleotide sequence ID" value="NZ_JACHIO010000014.1"/>
</dbReference>
<keyword evidence="1 6" id="KW-0645">Protease</keyword>
<keyword evidence="4 6" id="KW-0862">Zinc</keyword>
<dbReference type="GO" id="GO:0004222">
    <property type="term" value="F:metalloendopeptidase activity"/>
    <property type="evidence" value="ECO:0007669"/>
    <property type="project" value="InterPro"/>
</dbReference>
<feature type="domain" description="Peptidase M48" evidence="8">
    <location>
        <begin position="90"/>
        <end position="275"/>
    </location>
</feature>
<dbReference type="Gene3D" id="3.30.2010.10">
    <property type="entry name" value="Metalloproteases ('zincins'), catalytic domain"/>
    <property type="match status" value="1"/>
</dbReference>
<keyword evidence="3 6" id="KW-0378">Hydrolase</keyword>
<proteinExistence type="inferred from homology"/>
<organism evidence="9 10">
    <name type="scientific">Granulicella mallensis</name>
    <dbReference type="NCBI Taxonomy" id="940614"/>
    <lineage>
        <taxon>Bacteria</taxon>
        <taxon>Pseudomonadati</taxon>
        <taxon>Acidobacteriota</taxon>
        <taxon>Terriglobia</taxon>
        <taxon>Terriglobales</taxon>
        <taxon>Acidobacteriaceae</taxon>
        <taxon>Granulicella</taxon>
    </lineage>
</organism>
<dbReference type="InterPro" id="IPR051156">
    <property type="entry name" value="Mito/Outer_Membr_Metalloprot"/>
</dbReference>
<dbReference type="GO" id="GO:0046872">
    <property type="term" value="F:metal ion binding"/>
    <property type="evidence" value="ECO:0007669"/>
    <property type="project" value="UniProtKB-KW"/>
</dbReference>
<dbReference type="PANTHER" id="PTHR22726">
    <property type="entry name" value="METALLOENDOPEPTIDASE OMA1"/>
    <property type="match status" value="1"/>
</dbReference>
<dbReference type="AlphaFoldDB" id="A0A7W8EBX8"/>
<comment type="caution">
    <text evidence="9">The sequence shown here is derived from an EMBL/GenBank/DDBJ whole genome shotgun (WGS) entry which is preliminary data.</text>
</comment>
<evidence type="ECO:0000256" key="4">
    <source>
        <dbReference type="ARBA" id="ARBA00022833"/>
    </source>
</evidence>
<keyword evidence="2" id="KW-0479">Metal-binding</keyword>
<feature type="region of interest" description="Disordered" evidence="7">
    <location>
        <begin position="274"/>
        <end position="293"/>
    </location>
</feature>
<evidence type="ECO:0000256" key="3">
    <source>
        <dbReference type="ARBA" id="ARBA00022801"/>
    </source>
</evidence>
<evidence type="ECO:0000313" key="10">
    <source>
        <dbReference type="Proteomes" id="UP000584867"/>
    </source>
</evidence>
<evidence type="ECO:0000256" key="2">
    <source>
        <dbReference type="ARBA" id="ARBA00022723"/>
    </source>
</evidence>
<dbReference type="PANTHER" id="PTHR22726:SF1">
    <property type="entry name" value="METALLOENDOPEPTIDASE OMA1, MITOCHONDRIAL"/>
    <property type="match status" value="1"/>
</dbReference>
<gene>
    <name evidence="9" type="ORF">HDF15_003423</name>
</gene>
<accession>A0A7W8EBX8</accession>
<dbReference type="CDD" id="cd07324">
    <property type="entry name" value="M48C_Oma1-like"/>
    <property type="match status" value="1"/>
</dbReference>
<comment type="similarity">
    <text evidence="6">Belongs to the peptidase M48 family.</text>
</comment>
<dbReference type="InterPro" id="IPR001915">
    <property type="entry name" value="Peptidase_M48"/>
</dbReference>
<dbReference type="GO" id="GO:0016020">
    <property type="term" value="C:membrane"/>
    <property type="evidence" value="ECO:0007669"/>
    <property type="project" value="TreeGrafter"/>
</dbReference>
<evidence type="ECO:0000256" key="6">
    <source>
        <dbReference type="RuleBase" id="RU003983"/>
    </source>
</evidence>
<sequence length="293" mass="32211">MRRWLPLSLIVIAGIFAIVAVQWQRIAARPSAQGILSAAADAQHEATRVPTHFDPMSDADEIALGDELASEYAERWLSSPADATKNRAIEAYLQTVGERTAAGARRKLPWKFHYIPDPAFVNAFALPGGHVFVGQGVIALMKSEDALAAVLGHEVEHIDLRHCAERMQTEAHLRELGTLGAVVGLPVEVFLAGYSKEQELEADRDGTTLAVKAGYSPLGILQLLGEFEKLEQQANSSDDKPATPVDEAAQISLQTVAGYFRSHPPAVQREQQVRELMRSQRWPTPPLRPLRKF</sequence>
<evidence type="ECO:0000313" key="9">
    <source>
        <dbReference type="EMBL" id="MBB5065060.1"/>
    </source>
</evidence>
<protein>
    <submittedName>
        <fullName evidence="9">Putative Zn-dependent protease</fullName>
    </submittedName>
</protein>
<dbReference type="Pfam" id="PF01435">
    <property type="entry name" value="Peptidase_M48"/>
    <property type="match status" value="1"/>
</dbReference>
<comment type="cofactor">
    <cofactor evidence="6">
        <name>Zn(2+)</name>
        <dbReference type="ChEBI" id="CHEBI:29105"/>
    </cofactor>
    <text evidence="6">Binds 1 zinc ion per subunit.</text>
</comment>